<reference evidence="1" key="1">
    <citation type="submission" date="2018-11" db="EMBL/GenBank/DDBJ databases">
        <authorList>
            <consortium name="Pathogen Informatics"/>
        </authorList>
    </citation>
    <scope>NUCLEOTIDE SEQUENCE</scope>
</reference>
<sequence length="164" mass="18404">MKLAQGMFQNVCPGTNLPACLRDHCMCMFACATFESVSLACCPPLGLTLHDWPASAHTWPHSFSLPDDFAANLSEPCFDKYKHWWSRQRDSVSTTHLLTDRSVWFYERSVVCLGKGQSRSSLHLALCSLSHCQTRINWFPLSDAQITHPFCAAVDPVRSSLQAI</sequence>
<organism evidence="1 2">
    <name type="scientific">Protopolystoma xenopodis</name>
    <dbReference type="NCBI Taxonomy" id="117903"/>
    <lineage>
        <taxon>Eukaryota</taxon>
        <taxon>Metazoa</taxon>
        <taxon>Spiralia</taxon>
        <taxon>Lophotrochozoa</taxon>
        <taxon>Platyhelminthes</taxon>
        <taxon>Monogenea</taxon>
        <taxon>Polyopisthocotylea</taxon>
        <taxon>Polystomatidea</taxon>
        <taxon>Polystomatidae</taxon>
        <taxon>Protopolystoma</taxon>
    </lineage>
</organism>
<comment type="caution">
    <text evidence="1">The sequence shown here is derived from an EMBL/GenBank/DDBJ whole genome shotgun (WGS) entry which is preliminary data.</text>
</comment>
<dbReference type="EMBL" id="CAAALY010267792">
    <property type="protein sequence ID" value="VEL41085.1"/>
    <property type="molecule type" value="Genomic_DNA"/>
</dbReference>
<dbReference type="AlphaFoldDB" id="A0A448XNJ5"/>
<dbReference type="Proteomes" id="UP000784294">
    <property type="component" value="Unassembled WGS sequence"/>
</dbReference>
<evidence type="ECO:0000313" key="2">
    <source>
        <dbReference type="Proteomes" id="UP000784294"/>
    </source>
</evidence>
<accession>A0A448XNJ5</accession>
<proteinExistence type="predicted"/>
<keyword evidence="2" id="KW-1185">Reference proteome</keyword>
<evidence type="ECO:0000313" key="1">
    <source>
        <dbReference type="EMBL" id="VEL41085.1"/>
    </source>
</evidence>
<protein>
    <submittedName>
        <fullName evidence="1">Uncharacterized protein</fullName>
    </submittedName>
</protein>
<gene>
    <name evidence="1" type="ORF">PXEA_LOCUS34525</name>
</gene>
<name>A0A448XNJ5_9PLAT</name>